<organism evidence="2 3">
    <name type="scientific">Terfezia boudieri ATCC MYA-4762</name>
    <dbReference type="NCBI Taxonomy" id="1051890"/>
    <lineage>
        <taxon>Eukaryota</taxon>
        <taxon>Fungi</taxon>
        <taxon>Dikarya</taxon>
        <taxon>Ascomycota</taxon>
        <taxon>Pezizomycotina</taxon>
        <taxon>Pezizomycetes</taxon>
        <taxon>Pezizales</taxon>
        <taxon>Pezizaceae</taxon>
        <taxon>Terfezia</taxon>
    </lineage>
</organism>
<evidence type="ECO:0000313" key="2">
    <source>
        <dbReference type="EMBL" id="RPB23946.1"/>
    </source>
</evidence>
<reference evidence="2 3" key="1">
    <citation type="journal article" date="2018" name="Nat. Ecol. Evol.">
        <title>Pezizomycetes genomes reveal the molecular basis of ectomycorrhizal truffle lifestyle.</title>
        <authorList>
            <person name="Murat C."/>
            <person name="Payen T."/>
            <person name="Noel B."/>
            <person name="Kuo A."/>
            <person name="Morin E."/>
            <person name="Chen J."/>
            <person name="Kohler A."/>
            <person name="Krizsan K."/>
            <person name="Balestrini R."/>
            <person name="Da Silva C."/>
            <person name="Montanini B."/>
            <person name="Hainaut M."/>
            <person name="Levati E."/>
            <person name="Barry K.W."/>
            <person name="Belfiori B."/>
            <person name="Cichocki N."/>
            <person name="Clum A."/>
            <person name="Dockter R.B."/>
            <person name="Fauchery L."/>
            <person name="Guy J."/>
            <person name="Iotti M."/>
            <person name="Le Tacon F."/>
            <person name="Lindquist E.A."/>
            <person name="Lipzen A."/>
            <person name="Malagnac F."/>
            <person name="Mello A."/>
            <person name="Molinier V."/>
            <person name="Miyauchi S."/>
            <person name="Poulain J."/>
            <person name="Riccioni C."/>
            <person name="Rubini A."/>
            <person name="Sitrit Y."/>
            <person name="Splivallo R."/>
            <person name="Traeger S."/>
            <person name="Wang M."/>
            <person name="Zifcakova L."/>
            <person name="Wipf D."/>
            <person name="Zambonelli A."/>
            <person name="Paolocci F."/>
            <person name="Nowrousian M."/>
            <person name="Ottonello S."/>
            <person name="Baldrian P."/>
            <person name="Spatafora J.W."/>
            <person name="Henrissat B."/>
            <person name="Nagy L.G."/>
            <person name="Aury J.M."/>
            <person name="Wincker P."/>
            <person name="Grigoriev I.V."/>
            <person name="Bonfante P."/>
            <person name="Martin F.M."/>
        </authorList>
    </citation>
    <scope>NUCLEOTIDE SEQUENCE [LARGE SCALE GENOMIC DNA]</scope>
    <source>
        <strain evidence="2 3">ATCC MYA-4762</strain>
    </source>
</reference>
<dbReference type="Proteomes" id="UP000267821">
    <property type="component" value="Unassembled WGS sequence"/>
</dbReference>
<dbReference type="STRING" id="1051890.A0A3N4LMB2"/>
<dbReference type="AlphaFoldDB" id="A0A3N4LMB2"/>
<evidence type="ECO:0000259" key="1">
    <source>
        <dbReference type="Pfam" id="PF13391"/>
    </source>
</evidence>
<sequence length="96" mass="10631">MSHNVSGRDGLLDMDGTNGVSKINSLQNGMLLQSNIHQMFDQYVISVNPDDNYKIVIFEHDFVGEDMIKVISGEKYGKKERFGDGGCGKTEGFVNV</sequence>
<dbReference type="EMBL" id="ML121543">
    <property type="protein sequence ID" value="RPB23946.1"/>
    <property type="molecule type" value="Genomic_DNA"/>
</dbReference>
<accession>A0A3N4LMB2</accession>
<name>A0A3N4LMB2_9PEZI</name>
<keyword evidence="3" id="KW-1185">Reference proteome</keyword>
<dbReference type="OrthoDB" id="2142759at2759"/>
<evidence type="ECO:0000313" key="3">
    <source>
        <dbReference type="Proteomes" id="UP000267821"/>
    </source>
</evidence>
<proteinExistence type="predicted"/>
<dbReference type="Pfam" id="PF13391">
    <property type="entry name" value="HNH_2"/>
    <property type="match status" value="1"/>
</dbReference>
<dbReference type="InterPro" id="IPR003615">
    <property type="entry name" value="HNH_nuc"/>
</dbReference>
<gene>
    <name evidence="2" type="ORF">L211DRAFT_197318</name>
</gene>
<feature type="domain" description="HNH nuclease" evidence="1">
    <location>
        <begin position="10"/>
        <end position="48"/>
    </location>
</feature>
<protein>
    <recommendedName>
        <fullName evidence="1">HNH nuclease domain-containing protein</fullName>
    </recommendedName>
</protein>
<dbReference type="InParanoid" id="A0A3N4LMB2"/>